<accession>A0A3B8WKM3</accession>
<dbReference type="SUPFAM" id="SSF53335">
    <property type="entry name" value="S-adenosyl-L-methionine-dependent methyltransferases"/>
    <property type="match status" value="1"/>
</dbReference>
<dbReference type="InterPro" id="IPR029063">
    <property type="entry name" value="SAM-dependent_MTases_sf"/>
</dbReference>
<dbReference type="EMBL" id="DLYI01000153">
    <property type="protein sequence ID" value="HAC28502.1"/>
    <property type="molecule type" value="Genomic_DNA"/>
</dbReference>
<feature type="non-terminal residue" evidence="1">
    <location>
        <position position="1"/>
    </location>
</feature>
<keyword evidence="1" id="KW-0808">Transferase</keyword>
<dbReference type="Gene3D" id="3.40.50.150">
    <property type="entry name" value="Vaccinia Virus protein VP39"/>
    <property type="match status" value="1"/>
</dbReference>
<comment type="caution">
    <text evidence="1">The sequence shown here is derived from an EMBL/GenBank/DDBJ whole genome shotgun (WGS) entry which is preliminary data.</text>
</comment>
<dbReference type="GO" id="GO:0032259">
    <property type="term" value="P:methylation"/>
    <property type="evidence" value="ECO:0007669"/>
    <property type="project" value="UniProtKB-KW"/>
</dbReference>
<keyword evidence="1" id="KW-0489">Methyltransferase</keyword>
<dbReference type="GO" id="GO:0008168">
    <property type="term" value="F:methyltransferase activity"/>
    <property type="evidence" value="ECO:0007669"/>
    <property type="project" value="UniProtKB-KW"/>
</dbReference>
<dbReference type="Proteomes" id="UP000261325">
    <property type="component" value="Unassembled WGS sequence"/>
</dbReference>
<protein>
    <submittedName>
        <fullName evidence="1">23S rRNA (Guanine(2445)-N(2))/(Guanine(2069)-N(7))-methyltransferase</fullName>
    </submittedName>
</protein>
<dbReference type="AlphaFoldDB" id="A0A3B8WKM3"/>
<organism evidence="1 2">
    <name type="scientific">Marinobacter nauticus</name>
    <name type="common">Marinobacter hydrocarbonoclasticus</name>
    <name type="synonym">Marinobacter aquaeolei</name>
    <dbReference type="NCBI Taxonomy" id="2743"/>
    <lineage>
        <taxon>Bacteria</taxon>
        <taxon>Pseudomonadati</taxon>
        <taxon>Pseudomonadota</taxon>
        <taxon>Gammaproteobacteria</taxon>
        <taxon>Pseudomonadales</taxon>
        <taxon>Marinobacteraceae</taxon>
        <taxon>Marinobacter</taxon>
    </lineage>
</organism>
<dbReference type="PANTHER" id="PTHR43042">
    <property type="entry name" value="SAM-DEPENDENT METHYLTRANSFERASE"/>
    <property type="match status" value="1"/>
</dbReference>
<gene>
    <name evidence="1" type="ORF">DCF82_11905</name>
</gene>
<evidence type="ECO:0000313" key="2">
    <source>
        <dbReference type="Proteomes" id="UP000261325"/>
    </source>
</evidence>
<proteinExistence type="predicted"/>
<reference evidence="1 2" key="1">
    <citation type="journal article" date="2018" name="Nat. Biotechnol.">
        <title>A standardized bacterial taxonomy based on genome phylogeny substantially revises the tree of life.</title>
        <authorList>
            <person name="Parks D.H."/>
            <person name="Chuvochina M."/>
            <person name="Waite D.W."/>
            <person name="Rinke C."/>
            <person name="Skarshewski A."/>
            <person name="Chaumeil P.A."/>
            <person name="Hugenholtz P."/>
        </authorList>
    </citation>
    <scope>NUCLEOTIDE SEQUENCE [LARGE SCALE GENOMIC DNA]</scope>
    <source>
        <strain evidence="1">UBA9049</strain>
    </source>
</reference>
<name>A0A3B8WKM3_MARNT</name>
<dbReference type="PANTHER" id="PTHR43042:SF3">
    <property type="entry name" value="RIBOSOMAL RNA LARGE SUBUNIT METHYLTRANSFERASE YWBD-RELATED"/>
    <property type="match status" value="1"/>
</dbReference>
<evidence type="ECO:0000313" key="1">
    <source>
        <dbReference type="EMBL" id="HAC28502.1"/>
    </source>
</evidence>
<sequence length="102" mass="11925">NRKTANQTFDLIFMDPPTFSNSARMAGVLDIQRDHADLVRQCMARLSSDGLLIFSNNFRKFRLDEALESEFEVKEVSASTLDKDFQRNPKIHRCWHIRHQNS</sequence>